<evidence type="ECO:0000313" key="4">
    <source>
        <dbReference type="Proteomes" id="UP001224418"/>
    </source>
</evidence>
<evidence type="ECO:0000259" key="2">
    <source>
        <dbReference type="Pfam" id="PF12638"/>
    </source>
</evidence>
<dbReference type="Proteomes" id="UP001224418">
    <property type="component" value="Unassembled WGS sequence"/>
</dbReference>
<dbReference type="InterPro" id="IPR024438">
    <property type="entry name" value="Staygreen"/>
</dbReference>
<reference evidence="3 4" key="1">
    <citation type="submission" date="2023-07" db="EMBL/GenBank/DDBJ databases">
        <title>Genomic Encyclopedia of Type Strains, Phase IV (KMG-IV): sequencing the most valuable type-strain genomes for metagenomic binning, comparative biology and taxonomic classification.</title>
        <authorList>
            <person name="Goeker M."/>
        </authorList>
    </citation>
    <scope>NUCLEOTIDE SEQUENCE [LARGE SCALE GENOMIC DNA]</scope>
    <source>
        <strain evidence="3 4">DSM 1400</strain>
    </source>
</reference>
<evidence type="ECO:0000313" key="3">
    <source>
        <dbReference type="EMBL" id="MDQ0480160.1"/>
    </source>
</evidence>
<name>A0ABU0JUR9_HATLI</name>
<keyword evidence="1" id="KW-0809">Transit peptide</keyword>
<accession>A0ABU0JUR9</accession>
<dbReference type="PANTHER" id="PTHR31750">
    <property type="entry name" value="PROTEIN STAY-GREEN 1, CHLOROPLASTIC-RELATED"/>
    <property type="match status" value="1"/>
</dbReference>
<protein>
    <recommendedName>
        <fullName evidence="2">Staygreen protein domain-containing protein</fullName>
    </recommendedName>
</protein>
<feature type="domain" description="Staygreen protein" evidence="2">
    <location>
        <begin position="3"/>
        <end position="148"/>
    </location>
</feature>
<evidence type="ECO:0000256" key="1">
    <source>
        <dbReference type="ARBA" id="ARBA00022946"/>
    </source>
</evidence>
<dbReference type="Pfam" id="PF12638">
    <property type="entry name" value="Staygreen"/>
    <property type="match status" value="1"/>
</dbReference>
<proteinExistence type="predicted"/>
<keyword evidence="4" id="KW-1185">Reference proteome</keyword>
<dbReference type="EMBL" id="JAUSWN010000015">
    <property type="protein sequence ID" value="MDQ0480160.1"/>
    <property type="molecule type" value="Genomic_DNA"/>
</dbReference>
<organism evidence="3 4">
    <name type="scientific">Hathewaya limosa</name>
    <name type="common">Clostridium limosum</name>
    <dbReference type="NCBI Taxonomy" id="1536"/>
    <lineage>
        <taxon>Bacteria</taxon>
        <taxon>Bacillati</taxon>
        <taxon>Bacillota</taxon>
        <taxon>Clostridia</taxon>
        <taxon>Eubacteriales</taxon>
        <taxon>Clostridiaceae</taxon>
        <taxon>Hathewaya</taxon>
    </lineage>
</organism>
<sequence length="152" mass="18037">MYKFNKDKVNIFYEKGTKDICPIIPRRYTLTHSDKTGDLFITIGSNFATQNIDLKQRDEVLAKWAHINDQYIFCVYVLVDNENLKNSAEKRNKIFREELPLAIKGLAYADKELFITYPYLNSSPIYVYFHSTREDLNRIEFSGHFYDFIKCH</sequence>
<gene>
    <name evidence="3" type="ORF">QOZ93_001908</name>
</gene>
<dbReference type="PANTHER" id="PTHR31750:SF4">
    <property type="entry name" value="LP06106P"/>
    <property type="match status" value="1"/>
</dbReference>
<dbReference type="RefSeq" id="WP_307356031.1">
    <property type="nucleotide sequence ID" value="NZ_BAAACJ010000014.1"/>
</dbReference>
<comment type="caution">
    <text evidence="3">The sequence shown here is derived from an EMBL/GenBank/DDBJ whole genome shotgun (WGS) entry which is preliminary data.</text>
</comment>